<feature type="region of interest" description="Disordered" evidence="1">
    <location>
        <begin position="80"/>
        <end position="126"/>
    </location>
</feature>
<proteinExistence type="predicted"/>
<name>A0A7C8ZJ22_OPUST</name>
<feature type="region of interest" description="Disordered" evidence="1">
    <location>
        <begin position="48"/>
        <end position="68"/>
    </location>
</feature>
<evidence type="ECO:0000313" key="2">
    <source>
        <dbReference type="EMBL" id="MBA4644558.1"/>
    </source>
</evidence>
<feature type="compositionally biased region" description="Polar residues" evidence="1">
    <location>
        <begin position="48"/>
        <end position="66"/>
    </location>
</feature>
<dbReference type="AlphaFoldDB" id="A0A7C8ZJ22"/>
<sequence>MLQYTFRVYNISHINHSNNIKFTEKKVGKKPMNLNSIVNQFAIDELSVSSNGPTETPENKPGSQGHINDDLFLGRLLLIPNGNQVAPTHPPDPPGNVEEEQSGGDKLTPVPLVTAHNQVGQPVRPA</sequence>
<accession>A0A7C8ZJ22</accession>
<organism evidence="2">
    <name type="scientific">Opuntia streptacantha</name>
    <name type="common">Prickly pear cactus</name>
    <name type="synonym">Opuntia cardona</name>
    <dbReference type="NCBI Taxonomy" id="393608"/>
    <lineage>
        <taxon>Eukaryota</taxon>
        <taxon>Viridiplantae</taxon>
        <taxon>Streptophyta</taxon>
        <taxon>Embryophyta</taxon>
        <taxon>Tracheophyta</taxon>
        <taxon>Spermatophyta</taxon>
        <taxon>Magnoliopsida</taxon>
        <taxon>eudicotyledons</taxon>
        <taxon>Gunneridae</taxon>
        <taxon>Pentapetalae</taxon>
        <taxon>Caryophyllales</taxon>
        <taxon>Cactineae</taxon>
        <taxon>Cactaceae</taxon>
        <taxon>Opuntioideae</taxon>
        <taxon>Opuntia</taxon>
    </lineage>
</organism>
<protein>
    <submittedName>
        <fullName evidence="2">Uncharacterized protein</fullName>
    </submittedName>
</protein>
<reference evidence="2" key="1">
    <citation type="journal article" date="2013" name="J. Plant Res.">
        <title>Effect of fungi and light on seed germination of three Opuntia species from semiarid lands of central Mexico.</title>
        <authorList>
            <person name="Delgado-Sanchez P."/>
            <person name="Jimenez-Bremont J.F."/>
            <person name="Guerrero-Gonzalez Mde L."/>
            <person name="Flores J."/>
        </authorList>
    </citation>
    <scope>NUCLEOTIDE SEQUENCE</scope>
    <source>
        <tissue evidence="2">Cladode</tissue>
    </source>
</reference>
<evidence type="ECO:0000256" key="1">
    <source>
        <dbReference type="SAM" id="MobiDB-lite"/>
    </source>
</evidence>
<dbReference type="EMBL" id="GISG01138768">
    <property type="protein sequence ID" value="MBA4644558.1"/>
    <property type="molecule type" value="Transcribed_RNA"/>
</dbReference>
<reference evidence="2" key="2">
    <citation type="submission" date="2020-07" db="EMBL/GenBank/DDBJ databases">
        <authorList>
            <person name="Vera ALvarez R."/>
            <person name="Arias-Moreno D.M."/>
            <person name="Jimenez-Jacinto V."/>
            <person name="Jimenez-Bremont J.F."/>
            <person name="Swaminathan K."/>
            <person name="Moose S.P."/>
            <person name="Guerrero-Gonzalez M.L."/>
            <person name="Marino-Ramirez L."/>
            <person name="Landsman D."/>
            <person name="Rodriguez-Kessler M."/>
            <person name="Delgado-Sanchez P."/>
        </authorList>
    </citation>
    <scope>NUCLEOTIDE SEQUENCE</scope>
    <source>
        <tissue evidence="2">Cladode</tissue>
    </source>
</reference>